<dbReference type="EMBL" id="BARS01044018">
    <property type="protein sequence ID" value="GAG31595.1"/>
    <property type="molecule type" value="Genomic_DNA"/>
</dbReference>
<sequence length="52" mass="6061">MPKILTGENEKCKTCENSGLDWKKLYCILSGRDITEYDPEDECVNHKEAIIW</sequence>
<reference evidence="1" key="1">
    <citation type="journal article" date="2014" name="Front. Microbiol.">
        <title>High frequency of phylogenetically diverse reductive dehalogenase-homologous genes in deep subseafloor sedimentary metagenomes.</title>
        <authorList>
            <person name="Kawai M."/>
            <person name="Futagami T."/>
            <person name="Toyoda A."/>
            <person name="Takaki Y."/>
            <person name="Nishi S."/>
            <person name="Hori S."/>
            <person name="Arai W."/>
            <person name="Tsubouchi T."/>
            <person name="Morono Y."/>
            <person name="Uchiyama I."/>
            <person name="Ito T."/>
            <person name="Fujiyama A."/>
            <person name="Inagaki F."/>
            <person name="Takami H."/>
        </authorList>
    </citation>
    <scope>NUCLEOTIDE SEQUENCE</scope>
    <source>
        <strain evidence="1">Expedition CK06-06</strain>
    </source>
</reference>
<comment type="caution">
    <text evidence="1">The sequence shown here is derived from an EMBL/GenBank/DDBJ whole genome shotgun (WGS) entry which is preliminary data.</text>
</comment>
<protein>
    <submittedName>
        <fullName evidence="1">Uncharacterized protein</fullName>
    </submittedName>
</protein>
<evidence type="ECO:0000313" key="1">
    <source>
        <dbReference type="EMBL" id="GAG31595.1"/>
    </source>
</evidence>
<name>X0WLS1_9ZZZZ</name>
<accession>X0WLS1</accession>
<proteinExistence type="predicted"/>
<gene>
    <name evidence="1" type="ORF">S01H1_66562</name>
</gene>
<organism evidence="1">
    <name type="scientific">marine sediment metagenome</name>
    <dbReference type="NCBI Taxonomy" id="412755"/>
    <lineage>
        <taxon>unclassified sequences</taxon>
        <taxon>metagenomes</taxon>
        <taxon>ecological metagenomes</taxon>
    </lineage>
</organism>
<dbReference type="AlphaFoldDB" id="X0WLS1"/>